<keyword evidence="4" id="KW-0812">Transmembrane</keyword>
<name>N6UEH0_DENPD</name>
<evidence type="ECO:0000256" key="8">
    <source>
        <dbReference type="ARBA" id="ARBA00023170"/>
    </source>
</evidence>
<evidence type="ECO:0000256" key="7">
    <source>
        <dbReference type="ARBA" id="ARBA00023136"/>
    </source>
</evidence>
<dbReference type="InterPro" id="IPR000276">
    <property type="entry name" value="GPCR_Rhodpsn"/>
</dbReference>
<feature type="non-terminal residue" evidence="10">
    <location>
        <position position="1"/>
    </location>
</feature>
<dbReference type="GO" id="GO:0071880">
    <property type="term" value="P:adenylate cyclase-activating adrenergic receptor signaling pathway"/>
    <property type="evidence" value="ECO:0007669"/>
    <property type="project" value="TreeGrafter"/>
</dbReference>
<keyword evidence="6" id="KW-0297">G-protein coupled receptor</keyword>
<dbReference type="PANTHER" id="PTHR24248:SF200">
    <property type="entry name" value="5-HYDROXYTRYPTAMINE RECEPTOR 1B-LIKE ISOFORM X1"/>
    <property type="match status" value="1"/>
</dbReference>
<evidence type="ECO:0000256" key="4">
    <source>
        <dbReference type="ARBA" id="ARBA00022692"/>
    </source>
</evidence>
<evidence type="ECO:0000256" key="9">
    <source>
        <dbReference type="ARBA" id="ARBA00023224"/>
    </source>
</evidence>
<dbReference type="GO" id="GO:0004930">
    <property type="term" value="F:G protein-coupled receptor activity"/>
    <property type="evidence" value="ECO:0007669"/>
    <property type="project" value="UniProtKB-KW"/>
</dbReference>
<evidence type="ECO:0000256" key="5">
    <source>
        <dbReference type="ARBA" id="ARBA00022989"/>
    </source>
</evidence>
<keyword evidence="9" id="KW-0807">Transducer</keyword>
<dbReference type="Gene3D" id="1.20.1070.10">
    <property type="entry name" value="Rhodopsin 7-helix transmembrane proteins"/>
    <property type="match status" value="1"/>
</dbReference>
<keyword evidence="3" id="KW-1003">Cell membrane</keyword>
<gene>
    <name evidence="10" type="ORF">YQE_03433</name>
</gene>
<evidence type="ECO:0000256" key="2">
    <source>
        <dbReference type="ARBA" id="ARBA00010663"/>
    </source>
</evidence>
<keyword evidence="7" id="KW-0472">Membrane</keyword>
<evidence type="ECO:0000313" key="10">
    <source>
        <dbReference type="EMBL" id="ENN80125.1"/>
    </source>
</evidence>
<protein>
    <submittedName>
        <fullName evidence="10">Uncharacterized protein</fullName>
    </submittedName>
</protein>
<dbReference type="Pfam" id="PF00001">
    <property type="entry name" value="7tm_1"/>
    <property type="match status" value="1"/>
</dbReference>
<dbReference type="PANTHER" id="PTHR24248">
    <property type="entry name" value="ADRENERGIC RECEPTOR-RELATED G-PROTEIN COUPLED RECEPTOR"/>
    <property type="match status" value="1"/>
</dbReference>
<dbReference type="AlphaFoldDB" id="N6UEH0"/>
<dbReference type="HOGENOM" id="CLU_1733360_0_0_1"/>
<proteinExistence type="inferred from homology"/>
<dbReference type="SUPFAM" id="SSF81321">
    <property type="entry name" value="Family A G protein-coupled receptor-like"/>
    <property type="match status" value="1"/>
</dbReference>
<dbReference type="InterPro" id="IPR017452">
    <property type="entry name" value="GPCR_Rhodpsn_7TM"/>
</dbReference>
<organism evidence="10">
    <name type="scientific">Dendroctonus ponderosae</name>
    <name type="common">Mountain pine beetle</name>
    <dbReference type="NCBI Taxonomy" id="77166"/>
    <lineage>
        <taxon>Eukaryota</taxon>
        <taxon>Metazoa</taxon>
        <taxon>Ecdysozoa</taxon>
        <taxon>Arthropoda</taxon>
        <taxon>Hexapoda</taxon>
        <taxon>Insecta</taxon>
        <taxon>Pterygota</taxon>
        <taxon>Neoptera</taxon>
        <taxon>Endopterygota</taxon>
        <taxon>Coleoptera</taxon>
        <taxon>Polyphaga</taxon>
        <taxon>Cucujiformia</taxon>
        <taxon>Curculionidae</taxon>
        <taxon>Scolytinae</taxon>
        <taxon>Dendroctonus</taxon>
    </lineage>
</organism>
<comment type="subcellular location">
    <subcellularLocation>
        <location evidence="1">Cell membrane</location>
        <topology evidence="1">Multi-pass membrane protein</topology>
    </subcellularLocation>
</comment>
<keyword evidence="8" id="KW-0675">Receptor</keyword>
<comment type="similarity">
    <text evidence="2">Belongs to the G-protein coupled receptor 1 family.</text>
</comment>
<dbReference type="GO" id="GO:0005886">
    <property type="term" value="C:plasma membrane"/>
    <property type="evidence" value="ECO:0007669"/>
    <property type="project" value="UniProtKB-SubCell"/>
</dbReference>
<dbReference type="GO" id="GO:0043410">
    <property type="term" value="P:positive regulation of MAPK cascade"/>
    <property type="evidence" value="ECO:0007669"/>
    <property type="project" value="TreeGrafter"/>
</dbReference>
<evidence type="ECO:0000256" key="1">
    <source>
        <dbReference type="ARBA" id="ARBA00004651"/>
    </source>
</evidence>
<sequence length="151" mass="16290">MPDASKGFTWLFIFTHSMLTVSSQVLYEYSPAAALDAAANASYHLNCSICFFNGSSGNSSTNLTLMEDGEPLADFIFMVALSVVLGLMILSTIIGNVFVIAAIFMERNLQNVANYLIVSLAMADLMVACLVMPLGAIYVQIKCNVAKSRRG</sequence>
<evidence type="ECO:0000256" key="3">
    <source>
        <dbReference type="ARBA" id="ARBA00022475"/>
    </source>
</evidence>
<dbReference type="OrthoDB" id="10034726at2759"/>
<keyword evidence="5" id="KW-1133">Transmembrane helix</keyword>
<accession>N6UEH0</accession>
<dbReference type="EMBL" id="KB740597">
    <property type="protein sequence ID" value="ENN80125.1"/>
    <property type="molecule type" value="Genomic_DNA"/>
</dbReference>
<dbReference type="PROSITE" id="PS50262">
    <property type="entry name" value="G_PROTEIN_RECEP_F1_2"/>
    <property type="match status" value="1"/>
</dbReference>
<dbReference type="PRINTS" id="PR00237">
    <property type="entry name" value="GPCRRHODOPSN"/>
</dbReference>
<reference evidence="10" key="1">
    <citation type="journal article" date="2013" name="Genome Biol.">
        <title>Draft genome of the mountain pine beetle, Dendroctonus ponderosae Hopkins, a major forest pest.</title>
        <authorList>
            <person name="Keeling C.I."/>
            <person name="Yuen M.M."/>
            <person name="Liao N.Y."/>
            <person name="Docking T.R."/>
            <person name="Chan S.K."/>
            <person name="Taylor G.A."/>
            <person name="Palmquist D.L."/>
            <person name="Jackman S.D."/>
            <person name="Nguyen A."/>
            <person name="Li M."/>
            <person name="Henderson H."/>
            <person name="Janes J.K."/>
            <person name="Zhao Y."/>
            <person name="Pandoh P."/>
            <person name="Moore R."/>
            <person name="Sperling F.A."/>
            <person name="Huber D.P."/>
            <person name="Birol I."/>
            <person name="Jones S.J."/>
            <person name="Bohlmann J."/>
        </authorList>
    </citation>
    <scope>NUCLEOTIDE SEQUENCE</scope>
</reference>
<evidence type="ECO:0000256" key="6">
    <source>
        <dbReference type="ARBA" id="ARBA00023040"/>
    </source>
</evidence>